<feature type="region of interest" description="Disordered" evidence="1">
    <location>
        <begin position="82"/>
        <end position="107"/>
    </location>
</feature>
<reference evidence="2 3" key="1">
    <citation type="journal article" date="2019" name="Sci. Rep.">
        <title>Orb-weaving spider Araneus ventricosus genome elucidates the spidroin gene catalogue.</title>
        <authorList>
            <person name="Kono N."/>
            <person name="Nakamura H."/>
            <person name="Ohtoshi R."/>
            <person name="Moran D.A.P."/>
            <person name="Shinohara A."/>
            <person name="Yoshida Y."/>
            <person name="Fujiwara M."/>
            <person name="Mori M."/>
            <person name="Tomita M."/>
            <person name="Arakawa K."/>
        </authorList>
    </citation>
    <scope>NUCLEOTIDE SEQUENCE [LARGE SCALE GENOMIC DNA]</scope>
</reference>
<sequence>MQNFLTVSKDPSSCSYVFLRTDALQKGLQPPYGGPFQVLDRNEKTFKINKNGKELTVNIDRVKPVYVLRDCDSTRLDFLHQSPQHHRRTCKRTEHQRHQQGLPDLKL</sequence>
<protein>
    <submittedName>
        <fullName evidence="2">Uncharacterized protein</fullName>
    </submittedName>
</protein>
<proteinExistence type="predicted"/>
<comment type="caution">
    <text evidence="2">The sequence shown here is derived from an EMBL/GenBank/DDBJ whole genome shotgun (WGS) entry which is preliminary data.</text>
</comment>
<evidence type="ECO:0000313" key="2">
    <source>
        <dbReference type="EMBL" id="GBL80099.1"/>
    </source>
</evidence>
<gene>
    <name evidence="2" type="ORF">AVEN_29099_1</name>
</gene>
<keyword evidence="3" id="KW-1185">Reference proteome</keyword>
<evidence type="ECO:0000313" key="3">
    <source>
        <dbReference type="Proteomes" id="UP000499080"/>
    </source>
</evidence>
<organism evidence="2 3">
    <name type="scientific">Araneus ventricosus</name>
    <name type="common">Orbweaver spider</name>
    <name type="synonym">Epeira ventricosa</name>
    <dbReference type="NCBI Taxonomy" id="182803"/>
    <lineage>
        <taxon>Eukaryota</taxon>
        <taxon>Metazoa</taxon>
        <taxon>Ecdysozoa</taxon>
        <taxon>Arthropoda</taxon>
        <taxon>Chelicerata</taxon>
        <taxon>Arachnida</taxon>
        <taxon>Araneae</taxon>
        <taxon>Araneomorphae</taxon>
        <taxon>Entelegynae</taxon>
        <taxon>Araneoidea</taxon>
        <taxon>Araneidae</taxon>
        <taxon>Araneus</taxon>
    </lineage>
</organism>
<dbReference type="Proteomes" id="UP000499080">
    <property type="component" value="Unassembled WGS sequence"/>
</dbReference>
<dbReference type="PANTHER" id="PTHR38681">
    <property type="entry name" value="RETROVIRUS-RELATED POL POLYPROTEIN FROM TRANSPOSON 412-LIKE PROTEIN-RELATED"/>
    <property type="match status" value="1"/>
</dbReference>
<dbReference type="OrthoDB" id="8067857at2759"/>
<dbReference type="AlphaFoldDB" id="A0A4Y2ALI6"/>
<name>A0A4Y2ALI6_ARAVE</name>
<dbReference type="EMBL" id="BGPR01000020">
    <property type="protein sequence ID" value="GBL80099.1"/>
    <property type="molecule type" value="Genomic_DNA"/>
</dbReference>
<accession>A0A4Y2ALI6</accession>
<evidence type="ECO:0000256" key="1">
    <source>
        <dbReference type="SAM" id="MobiDB-lite"/>
    </source>
</evidence>
<dbReference type="PANTHER" id="PTHR38681:SF1">
    <property type="entry name" value="RETROVIRUS-RELATED POL POLYPROTEIN FROM TRANSPOSON 412-LIKE PROTEIN"/>
    <property type="match status" value="1"/>
</dbReference>